<protein>
    <recommendedName>
        <fullName evidence="1">N-acetyltransferase domain-containing protein</fullName>
    </recommendedName>
</protein>
<dbReference type="EMBL" id="VNHS01000002">
    <property type="protein sequence ID" value="TYP78198.1"/>
    <property type="molecule type" value="Genomic_DNA"/>
</dbReference>
<evidence type="ECO:0000259" key="1">
    <source>
        <dbReference type="PROSITE" id="PS51186"/>
    </source>
</evidence>
<comment type="caution">
    <text evidence="2">The sequence shown here is derived from an EMBL/GenBank/DDBJ whole genome shotgun (WGS) entry which is preliminary data.</text>
</comment>
<name>A0A5S5CHW0_9BACL</name>
<dbReference type="AlphaFoldDB" id="A0A5S5CHW0"/>
<dbReference type="OrthoDB" id="2350893at2"/>
<gene>
    <name evidence="2" type="ORF">BCM02_102775</name>
</gene>
<evidence type="ECO:0000313" key="3">
    <source>
        <dbReference type="Proteomes" id="UP000323257"/>
    </source>
</evidence>
<keyword evidence="3" id="KW-1185">Reference proteome</keyword>
<organism evidence="2 3">
    <name type="scientific">Paenibacillus methanolicus</name>
    <dbReference type="NCBI Taxonomy" id="582686"/>
    <lineage>
        <taxon>Bacteria</taxon>
        <taxon>Bacillati</taxon>
        <taxon>Bacillota</taxon>
        <taxon>Bacilli</taxon>
        <taxon>Bacillales</taxon>
        <taxon>Paenibacillaceae</taxon>
        <taxon>Paenibacillus</taxon>
    </lineage>
</organism>
<dbReference type="PROSITE" id="PS51186">
    <property type="entry name" value="GNAT"/>
    <property type="match status" value="1"/>
</dbReference>
<dbReference type="RefSeq" id="WP_148928646.1">
    <property type="nucleotide sequence ID" value="NZ_VNHS01000002.1"/>
</dbReference>
<proteinExistence type="predicted"/>
<dbReference type="InterPro" id="IPR000182">
    <property type="entry name" value="GNAT_dom"/>
</dbReference>
<dbReference type="Proteomes" id="UP000323257">
    <property type="component" value="Unassembled WGS sequence"/>
</dbReference>
<dbReference type="InterPro" id="IPR016181">
    <property type="entry name" value="Acyl_CoA_acyltransferase"/>
</dbReference>
<feature type="domain" description="N-acetyltransferase" evidence="1">
    <location>
        <begin position="129"/>
        <end position="264"/>
    </location>
</feature>
<accession>A0A5S5CHW0</accession>
<dbReference type="SUPFAM" id="SSF55729">
    <property type="entry name" value="Acyl-CoA N-acyltransferases (Nat)"/>
    <property type="match status" value="1"/>
</dbReference>
<dbReference type="Gene3D" id="3.40.630.30">
    <property type="match status" value="1"/>
</dbReference>
<dbReference type="GO" id="GO:0016747">
    <property type="term" value="F:acyltransferase activity, transferring groups other than amino-acyl groups"/>
    <property type="evidence" value="ECO:0007669"/>
    <property type="project" value="InterPro"/>
</dbReference>
<sequence length="264" mass="29907">MNLYKPREILERIEKVELELTKLNAARSLSAAPRRLEVRDSGDCKLLMDHGDKASPYYNRIKGFGPRRVAELDKLLAEYGEASPSFELTPDGMTESVARSLNERGYIPVQQLVYMYAETRDDADWHSEFEIERVTEETSEAFVGWIRESHGGGMVITQEMMARSKPYFHRPDFANYMLRIDGAAAAMGSMFIYGQSGYLANDYTFESYRGRGCQTSLIRRRLSDAMALGLDFVATDVEFGTASHGNMLKAGFKTAHLNTFWMKG</sequence>
<evidence type="ECO:0000313" key="2">
    <source>
        <dbReference type="EMBL" id="TYP78198.1"/>
    </source>
</evidence>
<reference evidence="2 3" key="1">
    <citation type="submission" date="2019-07" db="EMBL/GenBank/DDBJ databases">
        <title>Genomic Encyclopedia of Type Strains, Phase III (KMG-III): the genomes of soil and plant-associated and newly described type strains.</title>
        <authorList>
            <person name="Whitman W."/>
        </authorList>
    </citation>
    <scope>NUCLEOTIDE SEQUENCE [LARGE SCALE GENOMIC DNA]</scope>
    <source>
        <strain evidence="2 3">BL24</strain>
    </source>
</reference>